<dbReference type="GO" id="GO:0005886">
    <property type="term" value="C:plasma membrane"/>
    <property type="evidence" value="ECO:0007669"/>
    <property type="project" value="InterPro"/>
</dbReference>
<feature type="transmembrane region" description="Helical" evidence="1">
    <location>
        <begin position="12"/>
        <end position="33"/>
    </location>
</feature>
<dbReference type="Proteomes" id="UP000245720">
    <property type="component" value="Unassembled WGS sequence"/>
</dbReference>
<evidence type="ECO:0000313" key="2">
    <source>
        <dbReference type="EMBL" id="PWJ14768.1"/>
    </source>
</evidence>
<dbReference type="GO" id="GO:0008961">
    <property type="term" value="F:phosphatidylglycerol-prolipoprotein diacylglyceryl transferase activity"/>
    <property type="evidence" value="ECO:0007669"/>
    <property type="project" value="InterPro"/>
</dbReference>
<dbReference type="InterPro" id="IPR001640">
    <property type="entry name" value="Lgt"/>
</dbReference>
<comment type="caution">
    <text evidence="2">The sequence shown here is derived from an EMBL/GenBank/DDBJ whole genome shotgun (WGS) entry which is preliminary data.</text>
</comment>
<feature type="transmembrane region" description="Helical" evidence="1">
    <location>
        <begin position="211"/>
        <end position="229"/>
    </location>
</feature>
<feature type="transmembrane region" description="Helical" evidence="1">
    <location>
        <begin position="71"/>
        <end position="93"/>
    </location>
</feature>
<proteinExistence type="predicted"/>
<dbReference type="GO" id="GO:0042158">
    <property type="term" value="P:lipoprotein biosynthetic process"/>
    <property type="evidence" value="ECO:0007669"/>
    <property type="project" value="InterPro"/>
</dbReference>
<keyword evidence="1" id="KW-0472">Membrane</keyword>
<reference evidence="2 3" key="1">
    <citation type="submission" date="2018-05" db="EMBL/GenBank/DDBJ databases">
        <title>The Hungate 1000. A catalogue of reference genomes from the rumen microbiome.</title>
        <authorList>
            <person name="Kelly W."/>
        </authorList>
    </citation>
    <scope>NUCLEOTIDE SEQUENCE [LARGE SCALE GENOMIC DNA]</scope>
    <source>
        <strain evidence="2 3">SAb67</strain>
    </source>
</reference>
<dbReference type="AlphaFoldDB" id="A0A315YRD0"/>
<gene>
    <name evidence="2" type="ORF">IE37_00754</name>
</gene>
<keyword evidence="2" id="KW-0449">Lipoprotein</keyword>
<dbReference type="RefSeq" id="WP_181380227.1">
    <property type="nucleotide sequence ID" value="NZ_QGDI01000002.1"/>
</dbReference>
<feature type="transmembrane region" description="Helical" evidence="1">
    <location>
        <begin position="180"/>
        <end position="199"/>
    </location>
</feature>
<sequence>MNIHICTDHGLIPPYAVMLLLSLAAGLGVQFVLNRRDGIKQNIAAYGILLAPPMIGFFALLHTQIASGGKALGLSSIGGAVGMYASALTMAAISRRRESIGIMLRSCTLSLPIMYSISKIGCLMGGCCRGVDYSGVMCVEYSGERMGHLSAFPVQIAESAAFLVIFIIGMIMYARGRKNAAVAVIFLMSAAAKFALDFLRASHAGKMVSPNQLLCAAAVAVFIAVMAVQTHRKHSISERAYN</sequence>
<keyword evidence="1" id="KW-0812">Transmembrane</keyword>
<evidence type="ECO:0000256" key="1">
    <source>
        <dbReference type="SAM" id="Phobius"/>
    </source>
</evidence>
<feature type="transmembrane region" description="Helical" evidence="1">
    <location>
        <begin position="45"/>
        <end position="65"/>
    </location>
</feature>
<evidence type="ECO:0000313" key="3">
    <source>
        <dbReference type="Proteomes" id="UP000245720"/>
    </source>
</evidence>
<name>A0A315YRD0_RUMFL</name>
<feature type="transmembrane region" description="Helical" evidence="1">
    <location>
        <begin position="113"/>
        <end position="132"/>
    </location>
</feature>
<organism evidence="2 3">
    <name type="scientific">Ruminococcus flavefaciens</name>
    <dbReference type="NCBI Taxonomy" id="1265"/>
    <lineage>
        <taxon>Bacteria</taxon>
        <taxon>Bacillati</taxon>
        <taxon>Bacillota</taxon>
        <taxon>Clostridia</taxon>
        <taxon>Eubacteriales</taxon>
        <taxon>Oscillospiraceae</taxon>
        <taxon>Ruminococcus</taxon>
    </lineage>
</organism>
<dbReference type="Pfam" id="PF01790">
    <property type="entry name" value="LGT"/>
    <property type="match status" value="1"/>
</dbReference>
<accession>A0A315YRD0</accession>
<protein>
    <submittedName>
        <fullName evidence="2">Prolipoprotein diacylglyceryl transferase</fullName>
    </submittedName>
</protein>
<dbReference type="EMBL" id="QGDI01000002">
    <property type="protein sequence ID" value="PWJ14768.1"/>
    <property type="molecule type" value="Genomic_DNA"/>
</dbReference>
<keyword evidence="2" id="KW-0808">Transferase</keyword>
<keyword evidence="1" id="KW-1133">Transmembrane helix</keyword>
<feature type="transmembrane region" description="Helical" evidence="1">
    <location>
        <begin position="152"/>
        <end position="173"/>
    </location>
</feature>